<protein>
    <recommendedName>
        <fullName evidence="2">A to I editase domain-containing protein</fullName>
    </recommendedName>
</protein>
<dbReference type="SMART" id="SM00552">
    <property type="entry name" value="ADEAMc"/>
    <property type="match status" value="1"/>
</dbReference>
<feature type="region of interest" description="Disordered" evidence="1">
    <location>
        <begin position="280"/>
        <end position="308"/>
    </location>
</feature>
<evidence type="ECO:0000259" key="2">
    <source>
        <dbReference type="PROSITE" id="PS50141"/>
    </source>
</evidence>
<keyword evidence="4" id="KW-1185">Reference proteome</keyword>
<dbReference type="EMBL" id="JAZGSY010000097">
    <property type="protein sequence ID" value="KAL1840835.1"/>
    <property type="molecule type" value="Genomic_DNA"/>
</dbReference>
<feature type="region of interest" description="Disordered" evidence="1">
    <location>
        <begin position="164"/>
        <end position="200"/>
    </location>
</feature>
<evidence type="ECO:0000256" key="1">
    <source>
        <dbReference type="SAM" id="MobiDB-lite"/>
    </source>
</evidence>
<feature type="compositionally biased region" description="Basic and acidic residues" evidence="1">
    <location>
        <begin position="297"/>
        <end position="308"/>
    </location>
</feature>
<dbReference type="Pfam" id="PF02137">
    <property type="entry name" value="A_deamin"/>
    <property type="match status" value="1"/>
</dbReference>
<dbReference type="PANTHER" id="PTHR47803">
    <property type="entry name" value="TRNA-SPECIFIC ADENOSINE DEAMINASE 1"/>
    <property type="match status" value="1"/>
</dbReference>
<comment type="caution">
    <text evidence="3">The sequence shown here is derived from an EMBL/GenBank/DDBJ whole genome shotgun (WGS) entry which is preliminary data.</text>
</comment>
<feature type="domain" description="A to I editase" evidence="2">
    <location>
        <begin position="53"/>
        <end position="435"/>
    </location>
</feature>
<dbReference type="InterPro" id="IPR002466">
    <property type="entry name" value="A_deamin"/>
</dbReference>
<feature type="compositionally biased region" description="Low complexity" evidence="1">
    <location>
        <begin position="280"/>
        <end position="289"/>
    </location>
</feature>
<dbReference type="PROSITE" id="PS50141">
    <property type="entry name" value="A_DEAMIN_EDITASE"/>
    <property type="match status" value="1"/>
</dbReference>
<accession>A0ABR3VGV9</accession>
<evidence type="ECO:0000313" key="4">
    <source>
        <dbReference type="Proteomes" id="UP001583172"/>
    </source>
</evidence>
<dbReference type="Proteomes" id="UP001583172">
    <property type="component" value="Unassembled WGS sequence"/>
</dbReference>
<reference evidence="3 4" key="1">
    <citation type="journal article" date="2024" name="Commun. Biol.">
        <title>Comparative genomic analysis of thermophilic fungi reveals convergent evolutionary adaptations and gene losses.</title>
        <authorList>
            <person name="Steindorff A.S."/>
            <person name="Aguilar-Pontes M.V."/>
            <person name="Robinson A.J."/>
            <person name="Andreopoulos B."/>
            <person name="LaButti K."/>
            <person name="Kuo A."/>
            <person name="Mondo S."/>
            <person name="Riley R."/>
            <person name="Otillar R."/>
            <person name="Haridas S."/>
            <person name="Lipzen A."/>
            <person name="Grimwood J."/>
            <person name="Schmutz J."/>
            <person name="Clum A."/>
            <person name="Reid I.D."/>
            <person name="Moisan M.C."/>
            <person name="Butler G."/>
            <person name="Nguyen T.T.M."/>
            <person name="Dewar K."/>
            <person name="Conant G."/>
            <person name="Drula E."/>
            <person name="Henrissat B."/>
            <person name="Hansel C."/>
            <person name="Singer S."/>
            <person name="Hutchinson M.I."/>
            <person name="de Vries R.P."/>
            <person name="Natvig D.O."/>
            <person name="Powell A.J."/>
            <person name="Tsang A."/>
            <person name="Grigoriev I.V."/>
        </authorList>
    </citation>
    <scope>NUCLEOTIDE SEQUENCE [LARGE SCALE GENOMIC DNA]</scope>
    <source>
        <strain evidence="3 4">CBS 620.91</strain>
    </source>
</reference>
<feature type="compositionally biased region" description="Low complexity" evidence="1">
    <location>
        <begin position="174"/>
        <end position="200"/>
    </location>
</feature>
<gene>
    <name evidence="3" type="ORF">VTJ49DRAFT_7678</name>
</gene>
<evidence type="ECO:0000313" key="3">
    <source>
        <dbReference type="EMBL" id="KAL1840835.1"/>
    </source>
</evidence>
<proteinExistence type="predicted"/>
<organism evidence="3 4">
    <name type="scientific">Humicola insolens</name>
    <name type="common">Soft-rot fungus</name>
    <dbReference type="NCBI Taxonomy" id="85995"/>
    <lineage>
        <taxon>Eukaryota</taxon>
        <taxon>Fungi</taxon>
        <taxon>Dikarya</taxon>
        <taxon>Ascomycota</taxon>
        <taxon>Pezizomycotina</taxon>
        <taxon>Sordariomycetes</taxon>
        <taxon>Sordariomycetidae</taxon>
        <taxon>Sordariales</taxon>
        <taxon>Chaetomiaceae</taxon>
        <taxon>Mycothermus</taxon>
    </lineage>
</organism>
<dbReference type="PANTHER" id="PTHR47803:SF1">
    <property type="entry name" value="TRNA-SPECIFIC ADENOSINE DEAMINASE 1"/>
    <property type="match status" value="1"/>
</dbReference>
<dbReference type="InterPro" id="IPR042935">
    <property type="entry name" value="Tad1"/>
</dbReference>
<sequence>MASEADDIAQTVLDQFRKLPAKRKPAVRDNGLREWVPLSGIVVRGPNFSKCVALATGMKCLPAAKLSQANGVAIHDWHAEVLVIRAFNRFLLDECRRLVRDPAAESAFLRRRTAAELSPTTSPPGSWHRQPFAWREELTLHMYCSEAPCGDASMELIMSSQEDATPWEIPPTPSSSSLSPSPSPQQQQQQPQPPSQEQTPLLLGRGYFSRLGIVRRKPARADAPQTLSKSCSDKLALRQCVSLLSCPTALLVSPRGVYLSTLVLPASQRVEGACVRCFSASSSSSSPVGGTSGNGDGSRDDDGDGRIAGRMAPLKDKTWQGTGYGFHEMKISATEREFEFSRRGILASVAGGEEAKAKVKLTANNLAVAWTKDGEVNEGLVGGVLQGRKAFDVRGASATSRRRMWSAAAEVAALLGPGHAEIAGVLAKTTYGEVKKSDLLEGRRRVKEEVRREALKGWVRNIGDEGFSL</sequence>
<name>A0ABR3VGV9_HUMIN</name>